<comment type="caution">
    <text evidence="2">The sequence shown here is derived from an EMBL/GenBank/DDBJ whole genome shotgun (WGS) entry which is preliminary data.</text>
</comment>
<evidence type="ECO:0000313" key="3">
    <source>
        <dbReference type="Proteomes" id="UP001418222"/>
    </source>
</evidence>
<feature type="compositionally biased region" description="Pro residues" evidence="1">
    <location>
        <begin position="231"/>
        <end position="253"/>
    </location>
</feature>
<feature type="region of interest" description="Disordered" evidence="1">
    <location>
        <begin position="158"/>
        <end position="345"/>
    </location>
</feature>
<dbReference type="EMBL" id="JBBWWQ010000002">
    <property type="protein sequence ID" value="KAK8954959.1"/>
    <property type="molecule type" value="Genomic_DNA"/>
</dbReference>
<feature type="compositionally biased region" description="Pro residues" evidence="1">
    <location>
        <begin position="264"/>
        <end position="280"/>
    </location>
</feature>
<keyword evidence="3" id="KW-1185">Reference proteome</keyword>
<protein>
    <submittedName>
        <fullName evidence="2">Uncharacterized protein</fullName>
    </submittedName>
</protein>
<feature type="compositionally biased region" description="Pro residues" evidence="1">
    <location>
        <begin position="212"/>
        <end position="221"/>
    </location>
</feature>
<reference evidence="2 3" key="1">
    <citation type="journal article" date="2022" name="Nat. Plants">
        <title>Genomes of leafy and leafless Platanthera orchids illuminate the evolution of mycoheterotrophy.</title>
        <authorList>
            <person name="Li M.H."/>
            <person name="Liu K.W."/>
            <person name="Li Z."/>
            <person name="Lu H.C."/>
            <person name="Ye Q.L."/>
            <person name="Zhang D."/>
            <person name="Wang J.Y."/>
            <person name="Li Y.F."/>
            <person name="Zhong Z.M."/>
            <person name="Liu X."/>
            <person name="Yu X."/>
            <person name="Liu D.K."/>
            <person name="Tu X.D."/>
            <person name="Liu B."/>
            <person name="Hao Y."/>
            <person name="Liao X.Y."/>
            <person name="Jiang Y.T."/>
            <person name="Sun W.H."/>
            <person name="Chen J."/>
            <person name="Chen Y.Q."/>
            <person name="Ai Y."/>
            <person name="Zhai J.W."/>
            <person name="Wu S.S."/>
            <person name="Zhou Z."/>
            <person name="Hsiao Y.Y."/>
            <person name="Wu W.L."/>
            <person name="Chen Y.Y."/>
            <person name="Lin Y.F."/>
            <person name="Hsu J.L."/>
            <person name="Li C.Y."/>
            <person name="Wang Z.W."/>
            <person name="Zhao X."/>
            <person name="Zhong W.Y."/>
            <person name="Ma X.K."/>
            <person name="Ma L."/>
            <person name="Huang J."/>
            <person name="Chen G.Z."/>
            <person name="Huang M.Z."/>
            <person name="Huang L."/>
            <person name="Peng D.H."/>
            <person name="Luo Y.B."/>
            <person name="Zou S.Q."/>
            <person name="Chen S.P."/>
            <person name="Lan S."/>
            <person name="Tsai W.C."/>
            <person name="Van de Peer Y."/>
            <person name="Liu Z.J."/>
        </authorList>
    </citation>
    <scope>NUCLEOTIDE SEQUENCE [LARGE SCALE GENOMIC DNA]</scope>
    <source>
        <strain evidence="2">Lor287</strain>
    </source>
</reference>
<evidence type="ECO:0000256" key="1">
    <source>
        <dbReference type="SAM" id="MobiDB-lite"/>
    </source>
</evidence>
<evidence type="ECO:0000313" key="2">
    <source>
        <dbReference type="EMBL" id="KAK8954959.1"/>
    </source>
</evidence>
<organism evidence="2 3">
    <name type="scientific">Platanthera zijinensis</name>
    <dbReference type="NCBI Taxonomy" id="2320716"/>
    <lineage>
        <taxon>Eukaryota</taxon>
        <taxon>Viridiplantae</taxon>
        <taxon>Streptophyta</taxon>
        <taxon>Embryophyta</taxon>
        <taxon>Tracheophyta</taxon>
        <taxon>Spermatophyta</taxon>
        <taxon>Magnoliopsida</taxon>
        <taxon>Liliopsida</taxon>
        <taxon>Asparagales</taxon>
        <taxon>Orchidaceae</taxon>
        <taxon>Orchidoideae</taxon>
        <taxon>Orchideae</taxon>
        <taxon>Orchidinae</taxon>
        <taxon>Platanthera</taxon>
    </lineage>
</organism>
<gene>
    <name evidence="2" type="ORF">KSP39_PZI002730</name>
</gene>
<accession>A0AAP0BZ09</accession>
<sequence length="345" mass="36436">MRKPGEDSPLDPLGKLFERCNGHKRRWRQSVLLSLARSFKGRCSSCTVESMRSGANCPGRRLLVYIWTINGFGGLTGRVGRRLLVYIWTINGFGGLTGRVGRKFILIFSTFCTPKHSPIAVDAALDVVPLSSAPLLALAADRPFKIARTVRIGLSSGKASGAALARDPPPASKELPAKATPAGSSGPVREVPPASMAASAVARGEKVLPTSAPLPPPPPAAATPGQTPSTCLPPPPPLSKSDYPRPPPPPAPRAPHHSASSPQASPPAKKPARPRPPYFPPRVGDPDYVGRGSGERGQGRPADLPSSSSGRRDTSGRPPSPRRSRSPRRGEPPTPEYRSAVCFLS</sequence>
<proteinExistence type="predicted"/>
<name>A0AAP0BZ09_9ASPA</name>
<dbReference type="Proteomes" id="UP001418222">
    <property type="component" value="Unassembled WGS sequence"/>
</dbReference>
<feature type="compositionally biased region" description="Low complexity" evidence="1">
    <location>
        <begin position="191"/>
        <end position="202"/>
    </location>
</feature>
<dbReference type="AlphaFoldDB" id="A0AAP0BZ09"/>